<evidence type="ECO:0000256" key="7">
    <source>
        <dbReference type="PIRSR" id="PIRSR006278-1"/>
    </source>
</evidence>
<evidence type="ECO:0000256" key="5">
    <source>
        <dbReference type="ARBA" id="ARBA00066825"/>
    </source>
</evidence>
<dbReference type="Gene3D" id="3.40.50.1100">
    <property type="match status" value="2"/>
</dbReference>
<evidence type="ECO:0000256" key="1">
    <source>
        <dbReference type="ARBA" id="ARBA00001933"/>
    </source>
</evidence>
<dbReference type="NCBIfam" id="NF003031">
    <property type="entry name" value="PRK03910.1-4"/>
    <property type="match status" value="1"/>
</dbReference>
<evidence type="ECO:0000256" key="2">
    <source>
        <dbReference type="ARBA" id="ARBA00008639"/>
    </source>
</evidence>
<dbReference type="PANTHER" id="PTHR43780:SF2">
    <property type="entry name" value="1-AMINOCYCLOPROPANE-1-CARBOXYLATE DEAMINASE-RELATED"/>
    <property type="match status" value="1"/>
</dbReference>
<feature type="modified residue" description="N6-(pyridoxal phosphate)lysine" evidence="8">
    <location>
        <position position="48"/>
    </location>
</feature>
<comment type="cofactor">
    <cofactor evidence="1">
        <name>pyridoxal 5'-phosphate</name>
        <dbReference type="ChEBI" id="CHEBI:597326"/>
    </cofactor>
</comment>
<reference evidence="11" key="1">
    <citation type="journal article" date="2013" name="Genome Announc.">
        <title>Draft Genome Sequence of the Dimorphic Prosthecate Bacterium Brevundimonas abyssalis TAR-001T.</title>
        <authorList>
            <person name="Tsubouchi T."/>
            <person name="Nishi S."/>
            <person name="Usui K."/>
            <person name="Shimane Y."/>
            <person name="Takaki Y."/>
            <person name="Maruyama T."/>
            <person name="Hatada Y."/>
        </authorList>
    </citation>
    <scope>NUCLEOTIDE SEQUENCE [LARGE SCALE GENOMIC DNA]</scope>
    <source>
        <strain evidence="11">TAR-001</strain>
    </source>
</reference>
<keyword evidence="11" id="KW-1185">Reference proteome</keyword>
<dbReference type="InterPro" id="IPR001926">
    <property type="entry name" value="TrpB-like_PALP"/>
</dbReference>
<dbReference type="FunFam" id="3.40.50.1100:FF:000017">
    <property type="entry name" value="D-cysteine desulfhydrase"/>
    <property type="match status" value="1"/>
</dbReference>
<feature type="domain" description="Tryptophan synthase beta chain-like PALP" evidence="9">
    <location>
        <begin position="10"/>
        <end position="316"/>
    </location>
</feature>
<dbReference type="NCBIfam" id="TIGR01275">
    <property type="entry name" value="ACC_deam_rel"/>
    <property type="match status" value="1"/>
</dbReference>
<dbReference type="SUPFAM" id="SSF53686">
    <property type="entry name" value="Tryptophan synthase beta subunit-like PLP-dependent enzymes"/>
    <property type="match status" value="1"/>
</dbReference>
<dbReference type="EC" id="4.4.1.25" evidence="5"/>
<dbReference type="RefSeq" id="WP_021698418.1">
    <property type="nucleotide sequence ID" value="NZ_BATC01000066.1"/>
</dbReference>
<keyword evidence="3 8" id="KW-0663">Pyridoxal phosphate</keyword>
<dbReference type="InterPro" id="IPR005966">
    <property type="entry name" value="D-Cys_desShydrase"/>
</dbReference>
<dbReference type="Pfam" id="PF00291">
    <property type="entry name" value="PALP"/>
    <property type="match status" value="1"/>
</dbReference>
<comment type="caution">
    <text evidence="10">The sequence shown here is derived from an EMBL/GenBank/DDBJ whole genome shotgun (WGS) entry which is preliminary data.</text>
</comment>
<evidence type="ECO:0000256" key="6">
    <source>
        <dbReference type="ARBA" id="ARBA00068519"/>
    </source>
</evidence>
<evidence type="ECO:0000256" key="3">
    <source>
        <dbReference type="ARBA" id="ARBA00022898"/>
    </source>
</evidence>
<gene>
    <name evidence="10" type="ORF">MBEBAB_2574</name>
</gene>
<dbReference type="Proteomes" id="UP000016569">
    <property type="component" value="Unassembled WGS sequence"/>
</dbReference>
<dbReference type="PIRSF" id="PIRSF006278">
    <property type="entry name" value="ACCD_DCysDesulf"/>
    <property type="match status" value="1"/>
</dbReference>
<dbReference type="EMBL" id="BATC01000066">
    <property type="protein sequence ID" value="GAD60324.1"/>
    <property type="molecule type" value="Genomic_DNA"/>
</dbReference>
<dbReference type="OrthoDB" id="9801249at2"/>
<protein>
    <recommendedName>
        <fullName evidence="6">L-cysteate sulfo-lyase</fullName>
        <ecNumber evidence="5">4.4.1.25</ecNumber>
    </recommendedName>
</protein>
<dbReference type="AlphaFoldDB" id="A0A8E0TSH6"/>
<proteinExistence type="inferred from homology"/>
<evidence type="ECO:0000313" key="10">
    <source>
        <dbReference type="EMBL" id="GAD60324.1"/>
    </source>
</evidence>
<evidence type="ECO:0000259" key="9">
    <source>
        <dbReference type="Pfam" id="PF00291"/>
    </source>
</evidence>
<dbReference type="PANTHER" id="PTHR43780">
    <property type="entry name" value="1-AMINOCYCLOPROPANE-1-CARBOXYLATE DEAMINASE-RELATED"/>
    <property type="match status" value="1"/>
</dbReference>
<evidence type="ECO:0000256" key="8">
    <source>
        <dbReference type="PIRSR" id="PIRSR006278-2"/>
    </source>
</evidence>
<name>A0A8E0TSH6_9CAUL</name>
<comment type="similarity">
    <text evidence="2">Belongs to the ACC deaminase/D-cysteine desulfhydrase family.</text>
</comment>
<sequence>MHLSRFPRVRLAHLPTPLEPAPRLSEALGVDIWIKRDDCTGLAGGGNKTRKLEFLLGDAMAQDADTLVTQGAVQSNHVRQTAAAAASCGLACEIILEERTGSTAADYVGNGNVLLDRLFGAGIRTVPGGTDMVAELETTADQVRARGGRPYVIPGGGSNAIGALGYVDCAREIVVQADDLDLEIDRIVTATGSAGTHAGLVAGLAVMGADIPVLGIGVRAPKDRQEANVRKLAHETCALLGHAGRMKDELVVADCDYVGEGYGLIDDGVIEALKLAARTDGLVLDPVYSAKAMKGLIALAGQGRFEGETVVFLHTGGAQGLFGYHSELDGKL</sequence>
<dbReference type="GO" id="GO:0019148">
    <property type="term" value="F:D-cysteine desulfhydrase activity"/>
    <property type="evidence" value="ECO:0007669"/>
    <property type="project" value="TreeGrafter"/>
</dbReference>
<dbReference type="InterPro" id="IPR036052">
    <property type="entry name" value="TrpB-like_PALP_sf"/>
</dbReference>
<evidence type="ECO:0000256" key="4">
    <source>
        <dbReference type="ARBA" id="ARBA00023239"/>
    </source>
</evidence>
<feature type="active site" description="Nucleophile" evidence="7">
    <location>
        <position position="75"/>
    </location>
</feature>
<evidence type="ECO:0000313" key="11">
    <source>
        <dbReference type="Proteomes" id="UP000016569"/>
    </source>
</evidence>
<dbReference type="GO" id="GO:0034011">
    <property type="term" value="F:L-cysteate sulfo-lyase activity"/>
    <property type="evidence" value="ECO:0007669"/>
    <property type="project" value="UniProtKB-EC"/>
</dbReference>
<accession>A0A8E0TSH6</accession>
<dbReference type="InterPro" id="IPR027278">
    <property type="entry name" value="ACCD_DCysDesulf"/>
</dbReference>
<keyword evidence="4" id="KW-0456">Lyase</keyword>
<organism evidence="10 11">
    <name type="scientific">Brevundimonas abyssalis TAR-001</name>
    <dbReference type="NCBI Taxonomy" id="1391729"/>
    <lineage>
        <taxon>Bacteria</taxon>
        <taxon>Pseudomonadati</taxon>
        <taxon>Pseudomonadota</taxon>
        <taxon>Alphaproteobacteria</taxon>
        <taxon>Caulobacterales</taxon>
        <taxon>Caulobacteraceae</taxon>
        <taxon>Brevundimonas</taxon>
    </lineage>
</organism>